<accession>A0A238LGC8</accession>
<evidence type="ECO:0000313" key="3">
    <source>
        <dbReference type="Proteomes" id="UP000201613"/>
    </source>
</evidence>
<sequence length="231" mass="25491">MPETIRSEMVMSYTRVRLALGLLGMMLPVVLLIGGLLQEPGIEPTISDFYHTLYRDIYVGTLCAIGVFLISYLGYRREPGEIIDDDWLATLAGIGAFGMALFPTPSRTGEVETLTQAVVGLGVTPVVHYIFAFIFFCSLSAFSFLKFARTAKPGRRRLYVLTGWMMLIAMILTSIGAFIKNFVGGPAAAFVIDHKLIFWFEAIGIWAFGLAWIVKSRADLQTVQTVTASNT</sequence>
<protein>
    <recommendedName>
        <fullName evidence="4">DUF998 domain-containing protein</fullName>
    </recommendedName>
</protein>
<evidence type="ECO:0000313" key="2">
    <source>
        <dbReference type="EMBL" id="SMY08016.1"/>
    </source>
</evidence>
<dbReference type="AlphaFoldDB" id="A0A238LGC8"/>
<dbReference type="EMBL" id="FXZK01000003">
    <property type="protein sequence ID" value="SMY08016.1"/>
    <property type="molecule type" value="Genomic_DNA"/>
</dbReference>
<feature type="transmembrane region" description="Helical" evidence="1">
    <location>
        <begin position="126"/>
        <end position="145"/>
    </location>
</feature>
<dbReference type="OrthoDB" id="9803163at2"/>
<feature type="transmembrane region" description="Helical" evidence="1">
    <location>
        <begin position="196"/>
        <end position="214"/>
    </location>
</feature>
<dbReference type="RefSeq" id="WP_133065015.1">
    <property type="nucleotide sequence ID" value="NZ_FXZK01000003.1"/>
</dbReference>
<feature type="transmembrane region" description="Helical" evidence="1">
    <location>
        <begin position="157"/>
        <end position="176"/>
    </location>
</feature>
<feature type="transmembrane region" description="Helical" evidence="1">
    <location>
        <begin position="16"/>
        <end position="37"/>
    </location>
</feature>
<name>A0A238LGC8_9RHOB</name>
<keyword evidence="1" id="KW-1133">Transmembrane helix</keyword>
<keyword evidence="1" id="KW-0812">Transmembrane</keyword>
<dbReference type="Proteomes" id="UP000201613">
    <property type="component" value="Unassembled WGS sequence"/>
</dbReference>
<organism evidence="2 3">
    <name type="scientific">Flavimaricola marinus</name>
    <dbReference type="NCBI Taxonomy" id="1819565"/>
    <lineage>
        <taxon>Bacteria</taxon>
        <taxon>Pseudomonadati</taxon>
        <taxon>Pseudomonadota</taxon>
        <taxon>Alphaproteobacteria</taxon>
        <taxon>Rhodobacterales</taxon>
        <taxon>Paracoccaceae</taxon>
        <taxon>Flavimaricola</taxon>
    </lineage>
</organism>
<evidence type="ECO:0000256" key="1">
    <source>
        <dbReference type="SAM" id="Phobius"/>
    </source>
</evidence>
<reference evidence="2 3" key="1">
    <citation type="submission" date="2017-05" db="EMBL/GenBank/DDBJ databases">
        <authorList>
            <person name="Song R."/>
            <person name="Chenine A.L."/>
            <person name="Ruprecht R.M."/>
        </authorList>
    </citation>
    <scope>NUCLEOTIDE SEQUENCE [LARGE SCALE GENOMIC DNA]</scope>
    <source>
        <strain evidence="2 3">CECT 8899</strain>
    </source>
</reference>
<keyword evidence="3" id="KW-1185">Reference proteome</keyword>
<gene>
    <name evidence="2" type="ORF">LOM8899_02163</name>
</gene>
<keyword evidence="1" id="KW-0472">Membrane</keyword>
<feature type="transmembrane region" description="Helical" evidence="1">
    <location>
        <begin position="57"/>
        <end position="75"/>
    </location>
</feature>
<feature type="transmembrane region" description="Helical" evidence="1">
    <location>
        <begin position="87"/>
        <end position="106"/>
    </location>
</feature>
<proteinExistence type="predicted"/>
<evidence type="ECO:0008006" key="4">
    <source>
        <dbReference type="Google" id="ProtNLM"/>
    </source>
</evidence>